<dbReference type="Gramene" id="rna-AYBTSS11_LOCUS24951">
    <property type="protein sequence ID" value="CAJ1972894.1"/>
    <property type="gene ID" value="gene-AYBTSS11_LOCUS24951"/>
</dbReference>
<feature type="domain" description="Glycosyl hydrolase family 32 C-terminal" evidence="1">
    <location>
        <begin position="1"/>
        <end position="52"/>
    </location>
</feature>
<dbReference type="InterPro" id="IPR013320">
    <property type="entry name" value="ConA-like_dom_sf"/>
</dbReference>
<evidence type="ECO:0000313" key="2">
    <source>
        <dbReference type="EMBL" id="CAJ1972894.1"/>
    </source>
</evidence>
<dbReference type="EMBL" id="OY731405">
    <property type="protein sequence ID" value="CAJ1972894.1"/>
    <property type="molecule type" value="Genomic_DNA"/>
</dbReference>
<dbReference type="AlphaFoldDB" id="A0AA86VV19"/>
<gene>
    <name evidence="2" type="ORF">AYBTSS11_LOCUS24951</name>
</gene>
<feature type="non-terminal residue" evidence="2">
    <location>
        <position position="1"/>
    </location>
</feature>
<dbReference type="Gene3D" id="2.60.120.560">
    <property type="entry name" value="Exo-inulinase, domain 1"/>
    <property type="match status" value="1"/>
</dbReference>
<evidence type="ECO:0000313" key="3">
    <source>
        <dbReference type="Proteomes" id="UP001189624"/>
    </source>
</evidence>
<reference evidence="2" key="1">
    <citation type="submission" date="2023-10" db="EMBL/GenBank/DDBJ databases">
        <authorList>
            <person name="Domelevo Entfellner J.-B."/>
        </authorList>
    </citation>
    <scope>NUCLEOTIDE SEQUENCE</scope>
</reference>
<protein>
    <recommendedName>
        <fullName evidence="1">Glycosyl hydrolase family 32 C-terminal domain-containing protein</fullName>
    </recommendedName>
</protein>
<dbReference type="PANTHER" id="PTHR31953">
    <property type="entry name" value="BETA-FRUCTOFURANOSIDASE, INSOLUBLE ISOENZYME CWINV1-RELATED"/>
    <property type="match status" value="1"/>
</dbReference>
<sequence length="67" mass="7474">IDHSIIESFGDEGRVCITSRVYPLLATDKDAHLYVFNYGSQSVVVSNLNAWSMKQAEIGYEGNISYT</sequence>
<accession>A0AA86VV19</accession>
<dbReference type="Pfam" id="PF08244">
    <property type="entry name" value="Glyco_hydro_32C"/>
    <property type="match status" value="1"/>
</dbReference>
<evidence type="ECO:0000259" key="1">
    <source>
        <dbReference type="Pfam" id="PF08244"/>
    </source>
</evidence>
<dbReference type="Proteomes" id="UP001189624">
    <property type="component" value="Chromosome 8"/>
</dbReference>
<organism evidence="2 3">
    <name type="scientific">Sphenostylis stenocarpa</name>
    <dbReference type="NCBI Taxonomy" id="92480"/>
    <lineage>
        <taxon>Eukaryota</taxon>
        <taxon>Viridiplantae</taxon>
        <taxon>Streptophyta</taxon>
        <taxon>Embryophyta</taxon>
        <taxon>Tracheophyta</taxon>
        <taxon>Spermatophyta</taxon>
        <taxon>Magnoliopsida</taxon>
        <taxon>eudicotyledons</taxon>
        <taxon>Gunneridae</taxon>
        <taxon>Pentapetalae</taxon>
        <taxon>rosids</taxon>
        <taxon>fabids</taxon>
        <taxon>Fabales</taxon>
        <taxon>Fabaceae</taxon>
        <taxon>Papilionoideae</taxon>
        <taxon>50 kb inversion clade</taxon>
        <taxon>NPAAA clade</taxon>
        <taxon>indigoferoid/millettioid clade</taxon>
        <taxon>Phaseoleae</taxon>
        <taxon>Sphenostylis</taxon>
    </lineage>
</organism>
<dbReference type="InterPro" id="IPR050551">
    <property type="entry name" value="Fructan_Metab_Enzymes"/>
</dbReference>
<keyword evidence="3" id="KW-1185">Reference proteome</keyword>
<proteinExistence type="predicted"/>
<dbReference type="InterPro" id="IPR013189">
    <property type="entry name" value="Glyco_hydro_32_C"/>
</dbReference>
<dbReference type="SUPFAM" id="SSF49899">
    <property type="entry name" value="Concanavalin A-like lectins/glucanases"/>
    <property type="match status" value="1"/>
</dbReference>
<name>A0AA86VV19_9FABA</name>